<evidence type="ECO:0000313" key="1">
    <source>
        <dbReference type="EMBL" id="SSY69995.1"/>
    </source>
</evidence>
<organism evidence="1 2">
    <name type="scientific">Alysiella crassa</name>
    <dbReference type="NCBI Taxonomy" id="153491"/>
    <lineage>
        <taxon>Bacteria</taxon>
        <taxon>Pseudomonadati</taxon>
        <taxon>Pseudomonadota</taxon>
        <taxon>Betaproteobacteria</taxon>
        <taxon>Neisseriales</taxon>
        <taxon>Neisseriaceae</taxon>
        <taxon>Alysiella</taxon>
    </lineage>
</organism>
<reference evidence="1 2" key="1">
    <citation type="submission" date="2018-06" db="EMBL/GenBank/DDBJ databases">
        <authorList>
            <consortium name="Pathogen Informatics"/>
            <person name="Doyle S."/>
        </authorList>
    </citation>
    <scope>NUCLEOTIDE SEQUENCE [LARGE SCALE GENOMIC DNA]</scope>
    <source>
        <strain evidence="1 2">NCTC10283</strain>
    </source>
</reference>
<dbReference type="AlphaFoldDB" id="A0A376BK44"/>
<name>A0A376BK44_9NEIS</name>
<sequence>MFRQPKKGCKKTILCFRLSWVVVRMGSLKVNLHTQFPCHIVQKIGNHVILTLFTFLKNQKQGKHNHANIIQETSFNPAGCHVFERVYYGQCAYGYAHHQQ</sequence>
<proteinExistence type="predicted"/>
<evidence type="ECO:0000313" key="2">
    <source>
        <dbReference type="Proteomes" id="UP000254209"/>
    </source>
</evidence>
<keyword evidence="2" id="KW-1185">Reference proteome</keyword>
<dbReference type="Proteomes" id="UP000254209">
    <property type="component" value="Unassembled WGS sequence"/>
</dbReference>
<protein>
    <submittedName>
        <fullName evidence="1">Uncharacterized protein</fullName>
    </submittedName>
</protein>
<dbReference type="EMBL" id="UFSO01000002">
    <property type="protein sequence ID" value="SSY69995.1"/>
    <property type="molecule type" value="Genomic_DNA"/>
</dbReference>
<gene>
    <name evidence="1" type="ORF">NCTC10283_00058</name>
</gene>
<accession>A0A376BK44</accession>